<evidence type="ECO:0008006" key="4">
    <source>
        <dbReference type="Google" id="ProtNLM"/>
    </source>
</evidence>
<dbReference type="PATRIC" id="fig|1872076.5.peg.2534"/>
<protein>
    <recommendedName>
        <fullName evidence="4">DNA-binding protein</fullName>
    </recommendedName>
</protein>
<dbReference type="Proteomes" id="UP000094056">
    <property type="component" value="Unassembled WGS sequence"/>
</dbReference>
<accession>A0A1E3XAQ1</accession>
<sequence length="210" mass="22903">MKKPVTILSFIFIFVATIFANYAYANSQYTLSNEDASASPSPQAQNPLLGTVAETMNSGDYTYILLQTKTKMFWIAIKETKVTVGQDIILAPGIEMKDFTSKSLNRTFDSIIFSEGLITQGGSAIGSAKPQMTTPGSKGAKPPSKENLKVDKATGENAYTVAELFEKRSELDNKEIVLRGEVVKATAQIMGKTGCIFKTVQGTHRKELMI</sequence>
<evidence type="ECO:0000256" key="1">
    <source>
        <dbReference type="SAM" id="MobiDB-lite"/>
    </source>
</evidence>
<evidence type="ECO:0000313" key="2">
    <source>
        <dbReference type="EMBL" id="ODS32711.1"/>
    </source>
</evidence>
<dbReference type="AlphaFoldDB" id="A0A1E3XAQ1"/>
<dbReference type="EMBL" id="MAYW01000051">
    <property type="protein sequence ID" value="ODS32711.1"/>
    <property type="molecule type" value="Genomic_DNA"/>
</dbReference>
<evidence type="ECO:0000313" key="3">
    <source>
        <dbReference type="Proteomes" id="UP000094056"/>
    </source>
</evidence>
<feature type="region of interest" description="Disordered" evidence="1">
    <location>
        <begin position="125"/>
        <end position="148"/>
    </location>
</feature>
<organism evidence="2 3">
    <name type="scientific">Candidatus Scalindua rubra</name>
    <dbReference type="NCBI Taxonomy" id="1872076"/>
    <lineage>
        <taxon>Bacteria</taxon>
        <taxon>Pseudomonadati</taxon>
        <taxon>Planctomycetota</taxon>
        <taxon>Candidatus Brocadiia</taxon>
        <taxon>Candidatus Brocadiales</taxon>
        <taxon>Candidatus Scalinduaceae</taxon>
        <taxon>Candidatus Scalindua</taxon>
    </lineage>
</organism>
<gene>
    <name evidence="2" type="ORF">SCARUB_02151</name>
</gene>
<comment type="caution">
    <text evidence="2">The sequence shown here is derived from an EMBL/GenBank/DDBJ whole genome shotgun (WGS) entry which is preliminary data.</text>
</comment>
<proteinExistence type="predicted"/>
<reference evidence="2 3" key="1">
    <citation type="submission" date="2016-07" db="EMBL/GenBank/DDBJ databases">
        <title>Draft genome of Scalindua rubra, obtained from a brine-seawater interface in the Red Sea, sheds light on salt adaptation in anammox bacteria.</title>
        <authorList>
            <person name="Speth D.R."/>
            <person name="Lagkouvardos I."/>
            <person name="Wang Y."/>
            <person name="Qian P.-Y."/>
            <person name="Dutilh B.E."/>
            <person name="Jetten M.S."/>
        </authorList>
    </citation>
    <scope>NUCLEOTIDE SEQUENCE [LARGE SCALE GENOMIC DNA]</scope>
    <source>
        <strain evidence="2">BSI-1</strain>
    </source>
</reference>
<name>A0A1E3XAQ1_9BACT</name>